<proteinExistence type="predicted"/>
<organism evidence="2 3">
    <name type="scientific">Sphingobacterium alimentarium</name>
    <dbReference type="NCBI Taxonomy" id="797292"/>
    <lineage>
        <taxon>Bacteria</taxon>
        <taxon>Pseudomonadati</taxon>
        <taxon>Bacteroidota</taxon>
        <taxon>Sphingobacteriia</taxon>
        <taxon>Sphingobacteriales</taxon>
        <taxon>Sphingobacteriaceae</taxon>
        <taxon>Sphingobacterium</taxon>
    </lineage>
</organism>
<comment type="caution">
    <text evidence="2">The sequence shown here is derived from an EMBL/GenBank/DDBJ whole genome shotgun (WGS) entry which is preliminary data.</text>
</comment>
<dbReference type="RefSeq" id="WP_132776441.1">
    <property type="nucleotide sequence ID" value="NZ_SMBZ01000003.1"/>
</dbReference>
<dbReference type="InterPro" id="IPR021309">
    <property type="entry name" value="YgaP-like_TM"/>
</dbReference>
<sequence length="100" mass="10792">MNTLINYAIDKVKRKLDNDCVDGNVGTSERILSVIAGGLILSIGVKQILKNPFTAISGVGLGGALVYRGITGKCTIKAAVEQLTNEREEVTVIEHKYFVK</sequence>
<name>A0A4R3W2Y6_9SPHI</name>
<dbReference type="AlphaFoldDB" id="A0A4R3W2Y6"/>
<evidence type="ECO:0000313" key="2">
    <source>
        <dbReference type="EMBL" id="TCV19980.1"/>
    </source>
</evidence>
<dbReference type="Proteomes" id="UP000295197">
    <property type="component" value="Unassembled WGS sequence"/>
</dbReference>
<gene>
    <name evidence="2" type="ORF">EDC17_100379</name>
</gene>
<keyword evidence="3" id="KW-1185">Reference proteome</keyword>
<accession>A0A4R3W2Y6</accession>
<feature type="domain" description="Inner membrane protein YgaP-like transmembrane" evidence="1">
    <location>
        <begin position="24"/>
        <end position="79"/>
    </location>
</feature>
<evidence type="ECO:0000259" key="1">
    <source>
        <dbReference type="Pfam" id="PF11127"/>
    </source>
</evidence>
<dbReference type="Pfam" id="PF11127">
    <property type="entry name" value="YgaP-like_TM"/>
    <property type="match status" value="1"/>
</dbReference>
<dbReference type="OrthoDB" id="9797595at2"/>
<protein>
    <submittedName>
        <fullName evidence="2">DUF2892 family protein</fullName>
    </submittedName>
</protein>
<reference evidence="2 3" key="1">
    <citation type="submission" date="2019-03" db="EMBL/GenBank/DDBJ databases">
        <title>Genomic Encyclopedia of Type Strains, Phase IV (KMG-IV): sequencing the most valuable type-strain genomes for metagenomic binning, comparative biology and taxonomic classification.</title>
        <authorList>
            <person name="Goeker M."/>
        </authorList>
    </citation>
    <scope>NUCLEOTIDE SEQUENCE [LARGE SCALE GENOMIC DNA]</scope>
    <source>
        <strain evidence="2 3">DSM 22362</strain>
    </source>
</reference>
<dbReference type="EMBL" id="SMBZ01000003">
    <property type="protein sequence ID" value="TCV19980.1"/>
    <property type="molecule type" value="Genomic_DNA"/>
</dbReference>
<evidence type="ECO:0000313" key="3">
    <source>
        <dbReference type="Proteomes" id="UP000295197"/>
    </source>
</evidence>